<evidence type="ECO:0000313" key="4">
    <source>
        <dbReference type="Proteomes" id="UP000245119"/>
    </source>
</evidence>
<dbReference type="EMBL" id="PZQS01000001">
    <property type="protein sequence ID" value="PVD38102.1"/>
    <property type="molecule type" value="Genomic_DNA"/>
</dbReference>
<feature type="region of interest" description="Disordered" evidence="1">
    <location>
        <begin position="155"/>
        <end position="205"/>
    </location>
</feature>
<protein>
    <recommendedName>
        <fullName evidence="2">C2H2-type domain-containing protein</fullName>
    </recommendedName>
</protein>
<name>A0A2T7PXF1_POMCA</name>
<evidence type="ECO:0000259" key="2">
    <source>
        <dbReference type="PROSITE" id="PS00028"/>
    </source>
</evidence>
<dbReference type="OrthoDB" id="6480314at2759"/>
<evidence type="ECO:0000313" key="3">
    <source>
        <dbReference type="EMBL" id="PVD38102.1"/>
    </source>
</evidence>
<proteinExistence type="predicted"/>
<dbReference type="InterPro" id="IPR013087">
    <property type="entry name" value="Znf_C2H2_type"/>
</dbReference>
<comment type="caution">
    <text evidence="3">The sequence shown here is derived from an EMBL/GenBank/DDBJ whole genome shotgun (WGS) entry which is preliminary data.</text>
</comment>
<dbReference type="Proteomes" id="UP000245119">
    <property type="component" value="Linkage Group LG1"/>
</dbReference>
<keyword evidence="4" id="KW-1185">Reference proteome</keyword>
<feature type="compositionally biased region" description="Polar residues" evidence="1">
    <location>
        <begin position="190"/>
        <end position="201"/>
    </location>
</feature>
<dbReference type="PROSITE" id="PS00028">
    <property type="entry name" value="ZINC_FINGER_C2H2_1"/>
    <property type="match status" value="1"/>
</dbReference>
<reference evidence="3 4" key="1">
    <citation type="submission" date="2018-04" db="EMBL/GenBank/DDBJ databases">
        <title>The genome of golden apple snail Pomacea canaliculata provides insight into stress tolerance and invasive adaptation.</title>
        <authorList>
            <person name="Liu C."/>
            <person name="Liu B."/>
            <person name="Ren Y."/>
            <person name="Zhang Y."/>
            <person name="Wang H."/>
            <person name="Li S."/>
            <person name="Jiang F."/>
            <person name="Yin L."/>
            <person name="Zhang G."/>
            <person name="Qian W."/>
            <person name="Fan W."/>
        </authorList>
    </citation>
    <scope>NUCLEOTIDE SEQUENCE [LARGE SCALE GENOMIC DNA]</scope>
    <source>
        <strain evidence="3">SZHN2017</strain>
        <tissue evidence="3">Muscle</tissue>
    </source>
</reference>
<sequence>MLATESLVPPRPRRNRHESSKVFDAERKLDLSEVLDVLQTYVDYDGGINCSLCGKLYKSKVCFIKHLWEHSVYWDLFAGDKNHMRVLSIQAALILYGACQQRSAHPLLVESLLVSSPHVDNGKEMQGSAGAPVRHDTSIAQNIDNSEVSVLKEVHLSTPSTPRSNSNMTQMVVPHTPSKSRRKRRFSESDNQTSGPETLQSYFVPRPGLTADDLYWKESDTLPFKRKRSE</sequence>
<feature type="domain" description="C2H2-type" evidence="2">
    <location>
        <begin position="50"/>
        <end position="70"/>
    </location>
</feature>
<gene>
    <name evidence="3" type="ORF">C0Q70_00713</name>
</gene>
<organism evidence="3 4">
    <name type="scientific">Pomacea canaliculata</name>
    <name type="common">Golden apple snail</name>
    <dbReference type="NCBI Taxonomy" id="400727"/>
    <lineage>
        <taxon>Eukaryota</taxon>
        <taxon>Metazoa</taxon>
        <taxon>Spiralia</taxon>
        <taxon>Lophotrochozoa</taxon>
        <taxon>Mollusca</taxon>
        <taxon>Gastropoda</taxon>
        <taxon>Caenogastropoda</taxon>
        <taxon>Architaenioglossa</taxon>
        <taxon>Ampullarioidea</taxon>
        <taxon>Ampullariidae</taxon>
        <taxon>Pomacea</taxon>
    </lineage>
</organism>
<dbReference type="AlphaFoldDB" id="A0A2T7PXF1"/>
<dbReference type="OMA" id="YWDLFAG"/>
<evidence type="ECO:0000256" key="1">
    <source>
        <dbReference type="SAM" id="MobiDB-lite"/>
    </source>
</evidence>
<feature type="compositionally biased region" description="Polar residues" evidence="1">
    <location>
        <begin position="157"/>
        <end position="170"/>
    </location>
</feature>
<accession>A0A2T7PXF1</accession>